<feature type="binding site" evidence="7">
    <location>
        <position position="389"/>
    </location>
    <ligand>
        <name>meso-2,6-diaminopimelate</name>
        <dbReference type="ChEBI" id="CHEBI:57791"/>
    </ligand>
</feature>
<dbReference type="Pfam" id="PF02875">
    <property type="entry name" value="Mur_ligase_C"/>
    <property type="match status" value="1"/>
</dbReference>
<dbReference type="EMBL" id="AP018738">
    <property type="protein sequence ID" value="BBE49815.1"/>
    <property type="molecule type" value="Genomic_DNA"/>
</dbReference>
<evidence type="ECO:0000259" key="11">
    <source>
        <dbReference type="Pfam" id="PF08245"/>
    </source>
</evidence>
<dbReference type="Proteomes" id="UP000033070">
    <property type="component" value="Chromosome"/>
</dbReference>
<keyword evidence="13" id="KW-1185">Reference proteome</keyword>
<protein>
    <recommendedName>
        <fullName evidence="7">UDP-N-acetylmuramoyl-L-alanyl-D-glutamate--2,6-diaminopimelate ligase</fullName>
        <ecNumber evidence="7">6.3.2.13</ecNumber>
    </recommendedName>
    <alternativeName>
        <fullName evidence="7">Meso-A2pm-adding enzyme</fullName>
    </alternativeName>
    <alternativeName>
        <fullName evidence="7">Meso-diaminopimelate-adding enzyme</fullName>
    </alternativeName>
    <alternativeName>
        <fullName evidence="7">UDP-MurNAc-L-Ala-D-Glu:meso-diaminopimelate ligase</fullName>
    </alternativeName>
    <alternativeName>
        <fullName evidence="7">UDP-MurNAc-tripeptide synthetase</fullName>
    </alternativeName>
    <alternativeName>
        <fullName evidence="7">UDP-N-acetylmuramyl-tripeptide synthetase</fullName>
    </alternativeName>
</protein>
<dbReference type="Pfam" id="PF08245">
    <property type="entry name" value="Mur_ligase_M"/>
    <property type="match status" value="1"/>
</dbReference>
<dbReference type="InterPro" id="IPR013221">
    <property type="entry name" value="Mur_ligase_cen"/>
</dbReference>
<dbReference type="SUPFAM" id="SSF53244">
    <property type="entry name" value="MurD-like peptide ligases, peptide-binding domain"/>
    <property type="match status" value="1"/>
</dbReference>
<dbReference type="GO" id="GO:0005737">
    <property type="term" value="C:cytoplasm"/>
    <property type="evidence" value="ECO:0007669"/>
    <property type="project" value="UniProtKB-SubCell"/>
</dbReference>
<dbReference type="GO" id="GO:0008765">
    <property type="term" value="F:UDP-N-acetylmuramoylalanyl-D-glutamate-2,6-diaminopimelate ligase activity"/>
    <property type="evidence" value="ECO:0007669"/>
    <property type="project" value="UniProtKB-UniRule"/>
</dbReference>
<dbReference type="Gene3D" id="3.90.190.20">
    <property type="entry name" value="Mur ligase, C-terminal domain"/>
    <property type="match status" value="1"/>
</dbReference>
<keyword evidence="7" id="KW-0963">Cytoplasm</keyword>
<dbReference type="STRING" id="1188319.OYT1_00512"/>
<dbReference type="RefSeq" id="WP_062625727.1">
    <property type="nucleotide sequence ID" value="NZ_AP018738.1"/>
</dbReference>
<feature type="binding site" evidence="7">
    <location>
        <position position="467"/>
    </location>
    <ligand>
        <name>meso-2,6-diaminopimelate</name>
        <dbReference type="ChEBI" id="CHEBI:57791"/>
    </ligand>
</feature>
<comment type="PTM">
    <text evidence="7">Carboxylation is probably crucial for Mg(2+) binding and, consequently, for the gamma-phosphate positioning of ATP.</text>
</comment>
<keyword evidence="6 7" id="KW-0961">Cell wall biogenesis/degradation</keyword>
<dbReference type="PANTHER" id="PTHR23135:SF4">
    <property type="entry name" value="UDP-N-ACETYLMURAMOYL-L-ALANYL-D-GLUTAMATE--2,6-DIAMINOPIMELATE LIGASE MURE HOMOLOG, CHLOROPLASTIC"/>
    <property type="match status" value="1"/>
</dbReference>
<feature type="binding site" evidence="7">
    <location>
        <position position="174"/>
    </location>
    <ligand>
        <name>UDP-N-acetyl-alpha-D-muramoyl-L-alanyl-D-glutamate</name>
        <dbReference type="ChEBI" id="CHEBI:83900"/>
    </ligand>
</feature>
<dbReference type="GO" id="GO:0009252">
    <property type="term" value="P:peptidoglycan biosynthetic process"/>
    <property type="evidence" value="ECO:0007669"/>
    <property type="project" value="UniProtKB-UniRule"/>
</dbReference>
<keyword evidence="4 7" id="KW-0573">Peptidoglycan synthesis</keyword>
<dbReference type="HAMAP" id="MF_00208">
    <property type="entry name" value="MurE"/>
    <property type="match status" value="1"/>
</dbReference>
<comment type="function">
    <text evidence="7">Catalyzes the addition of meso-diaminopimelic acid to the nucleotide precursor UDP-N-acetylmuramoyl-L-alanyl-D-glutamate (UMAG) in the biosynthesis of bacterial cell-wall peptidoglycan.</text>
</comment>
<dbReference type="InterPro" id="IPR035911">
    <property type="entry name" value="MurE/MurF_N"/>
</dbReference>
<evidence type="ECO:0000259" key="10">
    <source>
        <dbReference type="Pfam" id="PF02875"/>
    </source>
</evidence>
<feature type="binding site" evidence="7">
    <location>
        <begin position="105"/>
        <end position="111"/>
    </location>
    <ligand>
        <name>ATP</name>
        <dbReference type="ChEBI" id="CHEBI:30616"/>
    </ligand>
</feature>
<dbReference type="GO" id="GO:0000287">
    <property type="term" value="F:magnesium ion binding"/>
    <property type="evidence" value="ECO:0007669"/>
    <property type="project" value="UniProtKB-UniRule"/>
</dbReference>
<feature type="modified residue" description="N6-carboxylysine" evidence="7">
    <location>
        <position position="214"/>
    </location>
</feature>
<sequence length="496" mass="52606">MTFTPDALKSLGVSVTRLTTDSRAVQPGDTFVAHPGAAADGRRFIPQAIANGANAVIWESHGFEWNTDWHSPNLPIASLREHAGVLADAVYGQPSEKLWMIGVTGTNGKTSCSTWLATALAAQGKKCGLIGTLGNGFPGALQATLNTTPDAIRVHGLLADFLAQGANSVAMEVSSHALEEGRVQAVRFDVALFTNLSRDHLDFHGDMTHYAAAKRKLFDTHQLKYAVLNLDDAYGMEFAEQLRDSEVEVIGYGLSDAALQRAEHLGIRMVFGGELKMDSAGLKLNVHSSWGGAQLSSPLVGRFNAANLLGSLAVLLVSDVPLAQAVAALEQVQAVPGRMQKIGGGDLPSVVVDYAHTPDALEKVLAALRELAEAQHGQLICVFGCGGDRDSGKRPMMGKIAEKLAHQVIVTNDNPRSEAPQTIIDEIVSGMQNGQVEVIEDRAAAITTAIARAGASDTVLLAGKGHEPYQEIAGIKHPFSDLTQAEQALSAWRAHA</sequence>
<evidence type="ECO:0000256" key="5">
    <source>
        <dbReference type="ARBA" id="ARBA00023306"/>
    </source>
</evidence>
<comment type="cofactor">
    <cofactor evidence="7">
        <name>Mg(2+)</name>
        <dbReference type="ChEBI" id="CHEBI:18420"/>
    </cofactor>
</comment>
<dbReference type="Pfam" id="PF01225">
    <property type="entry name" value="Mur_ligase"/>
    <property type="match status" value="1"/>
</dbReference>
<evidence type="ECO:0000313" key="13">
    <source>
        <dbReference type="Proteomes" id="UP000033070"/>
    </source>
</evidence>
<reference evidence="12 13" key="1">
    <citation type="submission" date="2018-06" db="EMBL/GenBank/DDBJ databases">
        <title>OYT1 Genome Sequencing.</title>
        <authorList>
            <person name="Kato S."/>
            <person name="Itoh T."/>
            <person name="Ohkuma M."/>
        </authorList>
    </citation>
    <scope>NUCLEOTIDE SEQUENCE [LARGE SCALE GENOMIC DNA]</scope>
    <source>
        <strain evidence="12 13">OYT1</strain>
    </source>
</reference>
<dbReference type="Gene3D" id="3.40.1190.10">
    <property type="entry name" value="Mur-like, catalytic domain"/>
    <property type="match status" value="1"/>
</dbReference>
<evidence type="ECO:0000256" key="6">
    <source>
        <dbReference type="ARBA" id="ARBA00023316"/>
    </source>
</evidence>
<dbReference type="SUPFAM" id="SSF53623">
    <property type="entry name" value="MurD-like peptide ligases, catalytic domain"/>
    <property type="match status" value="1"/>
</dbReference>
<comment type="pathway">
    <text evidence="7 8">Cell wall biogenesis; peptidoglycan biosynthesis.</text>
</comment>
<dbReference type="GO" id="GO:0008360">
    <property type="term" value="P:regulation of cell shape"/>
    <property type="evidence" value="ECO:0007669"/>
    <property type="project" value="UniProtKB-KW"/>
</dbReference>
<organism evidence="12 13">
    <name type="scientific">Ferriphaselus amnicola</name>
    <dbReference type="NCBI Taxonomy" id="1188319"/>
    <lineage>
        <taxon>Bacteria</taxon>
        <taxon>Pseudomonadati</taxon>
        <taxon>Pseudomonadota</taxon>
        <taxon>Betaproteobacteria</taxon>
        <taxon>Nitrosomonadales</taxon>
        <taxon>Gallionellaceae</taxon>
        <taxon>Ferriphaselus</taxon>
    </lineage>
</organism>
<gene>
    <name evidence="7" type="primary">murE</name>
    <name evidence="12" type="ORF">OYT1_ch0241</name>
</gene>
<name>A0A2Z6G8U8_9PROT</name>
<dbReference type="Gene3D" id="3.40.1390.10">
    <property type="entry name" value="MurE/MurF, N-terminal domain"/>
    <property type="match status" value="1"/>
</dbReference>
<keyword evidence="7 12" id="KW-0436">Ligase</keyword>
<keyword evidence="5 7" id="KW-0131">Cell cycle</keyword>
<feature type="short sequence motif" description="Meso-diaminopimelate recognition motif" evidence="7">
    <location>
        <begin position="413"/>
        <end position="416"/>
    </location>
</feature>
<dbReference type="SUPFAM" id="SSF63418">
    <property type="entry name" value="MurE/MurF N-terminal domain"/>
    <property type="match status" value="1"/>
</dbReference>
<dbReference type="GO" id="GO:0005524">
    <property type="term" value="F:ATP binding"/>
    <property type="evidence" value="ECO:0007669"/>
    <property type="project" value="UniProtKB-UniRule"/>
</dbReference>
<keyword evidence="7" id="KW-0460">Magnesium</keyword>
<keyword evidence="3 7" id="KW-0133">Cell shape</keyword>
<comment type="similarity">
    <text evidence="1 7">Belongs to the MurCDEF family. MurE subfamily.</text>
</comment>
<dbReference type="KEGG" id="fam:OYT1_ch0241"/>
<dbReference type="GO" id="GO:0071555">
    <property type="term" value="P:cell wall organization"/>
    <property type="evidence" value="ECO:0007669"/>
    <property type="project" value="UniProtKB-KW"/>
</dbReference>
<feature type="binding site" evidence="7">
    <location>
        <position position="182"/>
    </location>
    <ligand>
        <name>UDP-N-acetyl-alpha-D-muramoyl-L-alanyl-D-glutamate</name>
        <dbReference type="ChEBI" id="CHEBI:83900"/>
    </ligand>
</feature>
<comment type="caution">
    <text evidence="7">Lacks conserved residue(s) required for the propagation of feature annotation.</text>
</comment>
<comment type="catalytic activity">
    <reaction evidence="7">
        <text>UDP-N-acetyl-alpha-D-muramoyl-L-alanyl-D-glutamate + meso-2,6-diaminopimelate + ATP = UDP-N-acetyl-alpha-D-muramoyl-L-alanyl-gamma-D-glutamyl-meso-2,6-diaminopimelate + ADP + phosphate + H(+)</text>
        <dbReference type="Rhea" id="RHEA:23676"/>
        <dbReference type="ChEBI" id="CHEBI:15378"/>
        <dbReference type="ChEBI" id="CHEBI:30616"/>
        <dbReference type="ChEBI" id="CHEBI:43474"/>
        <dbReference type="ChEBI" id="CHEBI:57791"/>
        <dbReference type="ChEBI" id="CHEBI:83900"/>
        <dbReference type="ChEBI" id="CHEBI:83905"/>
        <dbReference type="ChEBI" id="CHEBI:456216"/>
        <dbReference type="EC" id="6.3.2.13"/>
    </reaction>
</comment>
<feature type="domain" description="Mur ligase central" evidence="11">
    <location>
        <begin position="103"/>
        <end position="314"/>
    </location>
</feature>
<feature type="domain" description="Mur ligase C-terminal" evidence="10">
    <location>
        <begin position="337"/>
        <end position="465"/>
    </location>
</feature>
<dbReference type="InterPro" id="IPR036615">
    <property type="entry name" value="Mur_ligase_C_dom_sf"/>
</dbReference>
<evidence type="ECO:0000256" key="3">
    <source>
        <dbReference type="ARBA" id="ARBA00022960"/>
    </source>
</evidence>
<dbReference type="OrthoDB" id="9800958at2"/>
<evidence type="ECO:0000259" key="9">
    <source>
        <dbReference type="Pfam" id="PF01225"/>
    </source>
</evidence>
<dbReference type="EC" id="6.3.2.13" evidence="7"/>
<dbReference type="InterPro" id="IPR005761">
    <property type="entry name" value="UDP-N-AcMur-Glu-dNH2Pim_ligase"/>
</dbReference>
<dbReference type="InterPro" id="IPR036565">
    <property type="entry name" value="Mur-like_cat_sf"/>
</dbReference>
<evidence type="ECO:0000313" key="12">
    <source>
        <dbReference type="EMBL" id="BBE49815.1"/>
    </source>
</evidence>
<evidence type="ECO:0000256" key="1">
    <source>
        <dbReference type="ARBA" id="ARBA00005898"/>
    </source>
</evidence>
<keyword evidence="2 7" id="KW-0132">Cell division</keyword>
<dbReference type="InterPro" id="IPR000713">
    <property type="entry name" value="Mur_ligase_N"/>
</dbReference>
<dbReference type="UniPathway" id="UPA00219"/>
<dbReference type="NCBIfam" id="NF001126">
    <property type="entry name" value="PRK00139.1-4"/>
    <property type="match status" value="1"/>
</dbReference>
<keyword evidence="7" id="KW-0067">ATP-binding</keyword>
<feature type="binding site" evidence="7">
    <location>
        <position position="146"/>
    </location>
    <ligand>
        <name>UDP-N-acetyl-alpha-D-muramoyl-L-alanyl-D-glutamate</name>
        <dbReference type="ChEBI" id="CHEBI:83900"/>
    </ligand>
</feature>
<feature type="binding site" evidence="7">
    <location>
        <position position="22"/>
    </location>
    <ligand>
        <name>UDP-N-acetyl-alpha-D-muramoyl-L-alanyl-D-glutamate</name>
        <dbReference type="ChEBI" id="CHEBI:83900"/>
    </ligand>
</feature>
<evidence type="ECO:0000256" key="2">
    <source>
        <dbReference type="ARBA" id="ARBA00022618"/>
    </source>
</evidence>
<feature type="binding site" evidence="7">
    <location>
        <begin position="413"/>
        <end position="416"/>
    </location>
    <ligand>
        <name>meso-2,6-diaminopimelate</name>
        <dbReference type="ChEBI" id="CHEBI:57791"/>
    </ligand>
</feature>
<dbReference type="PANTHER" id="PTHR23135">
    <property type="entry name" value="MUR LIGASE FAMILY MEMBER"/>
    <property type="match status" value="1"/>
</dbReference>
<proteinExistence type="inferred from homology"/>
<keyword evidence="7" id="KW-0547">Nucleotide-binding</keyword>
<feature type="domain" description="Mur ligase N-terminal catalytic" evidence="9">
    <location>
        <begin position="15"/>
        <end position="91"/>
    </location>
</feature>
<dbReference type="NCBIfam" id="TIGR01085">
    <property type="entry name" value="murE"/>
    <property type="match status" value="1"/>
</dbReference>
<dbReference type="GO" id="GO:0051301">
    <property type="term" value="P:cell division"/>
    <property type="evidence" value="ECO:0007669"/>
    <property type="project" value="UniProtKB-KW"/>
</dbReference>
<evidence type="ECO:0000256" key="4">
    <source>
        <dbReference type="ARBA" id="ARBA00022984"/>
    </source>
</evidence>
<dbReference type="AlphaFoldDB" id="A0A2Z6G8U8"/>
<dbReference type="NCBIfam" id="NF001124">
    <property type="entry name" value="PRK00139.1-2"/>
    <property type="match status" value="1"/>
</dbReference>
<accession>A0A2Z6G8U8</accession>
<evidence type="ECO:0000256" key="7">
    <source>
        <dbReference type="HAMAP-Rule" id="MF_00208"/>
    </source>
</evidence>
<dbReference type="InterPro" id="IPR004101">
    <property type="entry name" value="Mur_ligase_C"/>
</dbReference>
<feature type="binding site" evidence="7">
    <location>
        <begin position="147"/>
        <end position="148"/>
    </location>
    <ligand>
        <name>UDP-N-acetyl-alpha-D-muramoyl-L-alanyl-D-glutamate</name>
        <dbReference type="ChEBI" id="CHEBI:83900"/>
    </ligand>
</feature>
<feature type="binding site" evidence="7">
    <location>
        <position position="463"/>
    </location>
    <ligand>
        <name>meso-2,6-diaminopimelate</name>
        <dbReference type="ChEBI" id="CHEBI:57791"/>
    </ligand>
</feature>
<comment type="subcellular location">
    <subcellularLocation>
        <location evidence="7 8">Cytoplasm</location>
    </subcellularLocation>
</comment>
<evidence type="ECO:0000256" key="8">
    <source>
        <dbReference type="RuleBase" id="RU004135"/>
    </source>
</evidence>